<dbReference type="EnsemblPlants" id="Ma09_t28630.1">
    <property type="protein sequence ID" value="Ma09_p28630.1"/>
    <property type="gene ID" value="Ma09_g28630"/>
</dbReference>
<dbReference type="Gramene" id="Ma09_t28630.1">
    <property type="protein sequence ID" value="Ma09_p28630.1"/>
    <property type="gene ID" value="Ma09_g28630"/>
</dbReference>
<dbReference type="EMBL" id="HG996474">
    <property type="protein sequence ID" value="CAG1836763.1"/>
    <property type="molecule type" value="Genomic_DNA"/>
</dbReference>
<dbReference type="InParanoid" id="A0A804KPR0"/>
<dbReference type="Proteomes" id="UP000012960">
    <property type="component" value="Unplaced"/>
</dbReference>
<organism evidence="2 3">
    <name type="scientific">Musa acuminata subsp. malaccensis</name>
    <name type="common">Wild banana</name>
    <name type="synonym">Musa malaccensis</name>
    <dbReference type="NCBI Taxonomy" id="214687"/>
    <lineage>
        <taxon>Eukaryota</taxon>
        <taxon>Viridiplantae</taxon>
        <taxon>Streptophyta</taxon>
        <taxon>Embryophyta</taxon>
        <taxon>Tracheophyta</taxon>
        <taxon>Spermatophyta</taxon>
        <taxon>Magnoliopsida</taxon>
        <taxon>Liliopsida</taxon>
        <taxon>Zingiberales</taxon>
        <taxon>Musaceae</taxon>
        <taxon>Musa</taxon>
    </lineage>
</organism>
<evidence type="ECO:0000313" key="2">
    <source>
        <dbReference type="EnsemblPlants" id="Ma09_p28630.1"/>
    </source>
</evidence>
<gene>
    <name evidence="1" type="ORF">GSMUA_247320.1</name>
</gene>
<reference evidence="2" key="2">
    <citation type="submission" date="2021-05" db="UniProtKB">
        <authorList>
            <consortium name="EnsemblPlants"/>
        </authorList>
    </citation>
    <scope>IDENTIFICATION</scope>
    <source>
        <strain evidence="2">subsp. malaccensis</strain>
    </source>
</reference>
<accession>A0A804KPR0</accession>
<protein>
    <submittedName>
        <fullName evidence="1">(wild Malaysian banana) hypothetical protein</fullName>
    </submittedName>
</protein>
<reference evidence="1" key="1">
    <citation type="submission" date="2021-03" db="EMBL/GenBank/DDBJ databases">
        <authorList>
            <consortium name="Genoscope - CEA"/>
            <person name="William W."/>
        </authorList>
    </citation>
    <scope>NUCLEOTIDE SEQUENCE</scope>
    <source>
        <strain evidence="1">Doubled-haploid Pahang</strain>
    </source>
</reference>
<evidence type="ECO:0000313" key="3">
    <source>
        <dbReference type="Proteomes" id="UP000012960"/>
    </source>
</evidence>
<name>A0A804KPR0_MUSAM</name>
<proteinExistence type="predicted"/>
<evidence type="ECO:0000313" key="1">
    <source>
        <dbReference type="EMBL" id="CAG1836763.1"/>
    </source>
</evidence>
<dbReference type="AlphaFoldDB" id="A0A804KPR0"/>
<keyword evidence="3" id="KW-1185">Reference proteome</keyword>
<sequence length="193" mass="20787">MTDDEVISVDVDVVVGENRRCPSQPFYLSVRRSCASQVSSTSSPLPSISSPNTLSELITAFSPSIKDVLMALYSFNRITLIKLGVLCINGEGRAKGGGRGVEAFRGVDNVILVDLMVEGSESTRKNVTVAPLNLIKSNGDKTARDIREVDGTEATMRVLVDGNNEMSIRGKNKAKTLLMVLKSERAREPAIGS</sequence>